<feature type="transmembrane region" description="Helical" evidence="6">
    <location>
        <begin position="123"/>
        <end position="143"/>
    </location>
</feature>
<dbReference type="PANTHER" id="PTHR30028">
    <property type="entry name" value="UPF0014 INNER MEMBRANE PROTEIN YBBM-RELATED"/>
    <property type="match status" value="1"/>
</dbReference>
<dbReference type="STRING" id="759620.WS105_0710"/>
<accession>A0A075U629</accession>
<gene>
    <name evidence="7" type="ORF">WS74_0650</name>
</gene>
<reference evidence="7 8" key="1">
    <citation type="journal article" date="2014" name="Genome Announc.">
        <title>Complete Genome Sequences of Fish Pathogenic Weissella ceti Strains WS74 and WS105.</title>
        <authorList>
            <person name="Figueiredo H.C."/>
            <person name="Leal C.A."/>
            <person name="Dorella F.A."/>
            <person name="Carvalho A.F."/>
            <person name="Soares S.C."/>
            <person name="Pereira F.L."/>
            <person name="Azevedo V.A."/>
        </authorList>
    </citation>
    <scope>NUCLEOTIDE SEQUENCE [LARGE SCALE GENOMIC DNA]</scope>
    <source>
        <strain evidence="7 8">WS74</strain>
    </source>
</reference>
<keyword evidence="4 6" id="KW-1133">Transmembrane helix</keyword>
<comment type="similarity">
    <text evidence="2">Belongs to the UPF0014 family.</text>
</comment>
<evidence type="ECO:0000313" key="7">
    <source>
        <dbReference type="EMBL" id="AIM62902.1"/>
    </source>
</evidence>
<comment type="subcellular location">
    <subcellularLocation>
        <location evidence="1">Membrane</location>
        <topology evidence="1">Multi-pass membrane protein</topology>
    </subcellularLocation>
</comment>
<protein>
    <submittedName>
        <fullName evidence="7">ABC superfamily ATP binding cassette transporter, permease protein</fullName>
    </submittedName>
</protein>
<feature type="transmembrane region" description="Helical" evidence="6">
    <location>
        <begin position="216"/>
        <end position="242"/>
    </location>
</feature>
<keyword evidence="3 6" id="KW-0812">Transmembrane</keyword>
<evidence type="ECO:0000256" key="3">
    <source>
        <dbReference type="ARBA" id="ARBA00022692"/>
    </source>
</evidence>
<evidence type="ECO:0000256" key="2">
    <source>
        <dbReference type="ARBA" id="ARBA00005268"/>
    </source>
</evidence>
<feature type="transmembrane region" description="Helical" evidence="6">
    <location>
        <begin position="64"/>
        <end position="80"/>
    </location>
</feature>
<keyword evidence="8" id="KW-1185">Reference proteome</keyword>
<evidence type="ECO:0000313" key="8">
    <source>
        <dbReference type="Proteomes" id="UP000029079"/>
    </source>
</evidence>
<dbReference type="KEGG" id="wct:WS74_0650"/>
<name>A0A075U629_9LACO</name>
<dbReference type="PATRIC" id="fig|759620.7.peg.674"/>
<dbReference type="OrthoDB" id="9791807at2"/>
<dbReference type="GO" id="GO:0005886">
    <property type="term" value="C:plasma membrane"/>
    <property type="evidence" value="ECO:0007669"/>
    <property type="project" value="TreeGrafter"/>
</dbReference>
<feature type="transmembrane region" description="Helical" evidence="6">
    <location>
        <begin position="92"/>
        <end position="117"/>
    </location>
</feature>
<dbReference type="KEGG" id="wci:WS105_0710"/>
<feature type="transmembrane region" description="Helical" evidence="6">
    <location>
        <begin position="41"/>
        <end position="58"/>
    </location>
</feature>
<feature type="transmembrane region" description="Helical" evidence="6">
    <location>
        <begin position="12"/>
        <end position="29"/>
    </location>
</feature>
<dbReference type="EMBL" id="CP009223">
    <property type="protein sequence ID" value="AIM62902.1"/>
    <property type="molecule type" value="Genomic_DNA"/>
</dbReference>
<reference evidence="8" key="2">
    <citation type="submission" date="2014-08" db="EMBL/GenBank/DDBJ databases">
        <title>Complete genome of Weissella ceti strain WS74 isolated from diseased rainbow trout in Brazil.</title>
        <authorList>
            <person name="Figueiredo H.C.P."/>
            <person name="Leal C.A.G."/>
            <person name="Pereira F.L."/>
            <person name="Soares S.C."/>
            <person name="Dorella F.A."/>
            <person name="Carvalho A.F."/>
            <person name="Azevedo V.A.C."/>
        </authorList>
    </citation>
    <scope>NUCLEOTIDE SEQUENCE [LARGE SCALE GENOMIC DNA]</scope>
    <source>
        <strain evidence="8">WS74</strain>
    </source>
</reference>
<evidence type="ECO:0000256" key="5">
    <source>
        <dbReference type="ARBA" id="ARBA00023136"/>
    </source>
</evidence>
<dbReference type="RefSeq" id="WP_009765256.1">
    <property type="nucleotide sequence ID" value="NZ_CP009223.1"/>
</dbReference>
<dbReference type="Pfam" id="PF03649">
    <property type="entry name" value="UPF0014"/>
    <property type="match status" value="1"/>
</dbReference>
<evidence type="ECO:0000256" key="6">
    <source>
        <dbReference type="SAM" id="Phobius"/>
    </source>
</evidence>
<feature type="transmembrane region" description="Helical" evidence="6">
    <location>
        <begin position="190"/>
        <end position="210"/>
    </location>
</feature>
<dbReference type="AlphaFoldDB" id="A0A075U629"/>
<keyword evidence="5 6" id="KW-0472">Membrane</keyword>
<dbReference type="KEGG" id="wce:WS08_0648"/>
<evidence type="ECO:0000256" key="4">
    <source>
        <dbReference type="ARBA" id="ARBA00022989"/>
    </source>
</evidence>
<dbReference type="InterPro" id="IPR005226">
    <property type="entry name" value="UPF0014_fam"/>
</dbReference>
<proteinExistence type="inferred from homology"/>
<sequence>MNTTVDISNTSLMLSLGLVAVSLLVSYRYRLNLGKETIISVIRAVVQLTIVGFVLHTIFSVNEVWLTLAMVLVIIFNAAWNAKGRSDKLPHAFSIALIAILSSTTITVGILVASGAIKFVPYQVIPFTGMVAGNSMVAVGLVFRGLNQQFKDQQGAIMERLALGSRPSEAGKLIANEAVRIGMQPTIDSIRTYGLVSLPGMMSGLIMAGVDPVYAIKYQIVVAFTLLSATAIASMLTSYMAVRRFFNAHWQLVLPGDTHH</sequence>
<dbReference type="PANTHER" id="PTHR30028:SF0">
    <property type="entry name" value="PROTEIN ALUMINUM SENSITIVE 3"/>
    <property type="match status" value="1"/>
</dbReference>
<dbReference type="Proteomes" id="UP000029079">
    <property type="component" value="Chromosome"/>
</dbReference>
<organism evidence="7 8">
    <name type="scientific">Weissella ceti</name>
    <dbReference type="NCBI Taxonomy" id="759620"/>
    <lineage>
        <taxon>Bacteria</taxon>
        <taxon>Bacillati</taxon>
        <taxon>Bacillota</taxon>
        <taxon>Bacilli</taxon>
        <taxon>Lactobacillales</taxon>
        <taxon>Lactobacillaceae</taxon>
        <taxon>Weissella</taxon>
    </lineage>
</organism>
<evidence type="ECO:0000256" key="1">
    <source>
        <dbReference type="ARBA" id="ARBA00004141"/>
    </source>
</evidence>